<protein>
    <submittedName>
        <fullName evidence="2">Sugar phosphate isomerase</fullName>
    </submittedName>
</protein>
<feature type="domain" description="Xylose isomerase-like TIM barrel" evidence="1">
    <location>
        <begin position="25"/>
        <end position="266"/>
    </location>
</feature>
<evidence type="ECO:0000259" key="1">
    <source>
        <dbReference type="Pfam" id="PF01261"/>
    </source>
</evidence>
<dbReference type="PANTHER" id="PTHR12110">
    <property type="entry name" value="HYDROXYPYRUVATE ISOMERASE"/>
    <property type="match status" value="1"/>
</dbReference>
<proteinExistence type="predicted"/>
<evidence type="ECO:0000313" key="3">
    <source>
        <dbReference type="Proteomes" id="UP000028488"/>
    </source>
</evidence>
<accession>A0A076EK61</accession>
<dbReference type="eggNOG" id="COG1082">
    <property type="taxonomic scope" value="Bacteria"/>
</dbReference>
<dbReference type="InterPro" id="IPR013022">
    <property type="entry name" value="Xyl_isomerase-like_TIM-brl"/>
</dbReference>
<dbReference type="GO" id="GO:0016853">
    <property type="term" value="F:isomerase activity"/>
    <property type="evidence" value="ECO:0007669"/>
    <property type="project" value="UniProtKB-KW"/>
</dbReference>
<dbReference type="SUPFAM" id="SSF51658">
    <property type="entry name" value="Xylose isomerase-like"/>
    <property type="match status" value="1"/>
</dbReference>
<dbReference type="Pfam" id="PF01261">
    <property type="entry name" value="AP_endonuc_2"/>
    <property type="match status" value="1"/>
</dbReference>
<gene>
    <name evidence="2" type="ORF">EP51_18695</name>
</gene>
<dbReference type="Proteomes" id="UP000028488">
    <property type="component" value="Chromosome"/>
</dbReference>
<keyword evidence="2" id="KW-0413">Isomerase</keyword>
<dbReference type="InterPro" id="IPR036237">
    <property type="entry name" value="Xyl_isomerase-like_sf"/>
</dbReference>
<evidence type="ECO:0000313" key="2">
    <source>
        <dbReference type="EMBL" id="AII06540.1"/>
    </source>
</evidence>
<organism evidence="2 3">
    <name type="scientific">Rhodococcus opacus</name>
    <name type="common">Nocardia opaca</name>
    <dbReference type="NCBI Taxonomy" id="37919"/>
    <lineage>
        <taxon>Bacteria</taxon>
        <taxon>Bacillati</taxon>
        <taxon>Actinomycetota</taxon>
        <taxon>Actinomycetes</taxon>
        <taxon>Mycobacteriales</taxon>
        <taxon>Nocardiaceae</taxon>
        <taxon>Rhodococcus</taxon>
    </lineage>
</organism>
<dbReference type="PANTHER" id="PTHR12110:SF53">
    <property type="entry name" value="BLR5974 PROTEIN"/>
    <property type="match status" value="1"/>
</dbReference>
<name>A0A076EK61_RHOOP</name>
<dbReference type="EMBL" id="CP008947">
    <property type="protein sequence ID" value="AII06540.1"/>
    <property type="molecule type" value="Genomic_DNA"/>
</dbReference>
<sequence>MGEIKLGLNLEFARFENGSFDWAMDQAAEIGYKYVEPMVYWGRELLSTAGYFHTRSMLDDPLLMRDAAESRGLTISSLSSHAPLAKPDVSVDYLKQSIRYAAEVGSPMIMVDDGPLPTWTTEAENYTLMRYTLQEAAKVAEPRGIKIAIETHGEYTATPERLEKIMTLIDSPALTINLDTGNSYLSENDPHEWLEQIVGGVTHLHAKDIGVEDAKRLRGKVRGMLGCACGDGVIDWERIVKTLHDADHDVVLSVECGGLDAAKKSYTYLTDLITRIQGS</sequence>
<dbReference type="InterPro" id="IPR050312">
    <property type="entry name" value="IolE/XylAMocC-like"/>
</dbReference>
<dbReference type="AlphaFoldDB" id="A0A076EK61"/>
<reference evidence="2 3" key="1">
    <citation type="submission" date="2014-07" db="EMBL/GenBank/DDBJ databases">
        <title>Genome Sequence of Rhodococcus opacus Strain R7, a Biodegrader of Mono- and Polycyclic Aromatic Hydrocarbons.</title>
        <authorList>
            <person name="Di Gennaro P."/>
            <person name="Zampolli J."/>
            <person name="Presti I."/>
            <person name="Cappelletti M."/>
            <person name="D'Ursi P."/>
            <person name="Orro A."/>
            <person name="Mezzelani A."/>
            <person name="Milanesi L."/>
        </authorList>
    </citation>
    <scope>NUCLEOTIDE SEQUENCE [LARGE SCALE GENOMIC DNA]</scope>
    <source>
        <strain evidence="2 3">R7</strain>
    </source>
</reference>
<dbReference type="RefSeq" id="WP_037241999.1">
    <property type="nucleotide sequence ID" value="NZ_CP008947.1"/>
</dbReference>
<dbReference type="Gene3D" id="3.20.20.150">
    <property type="entry name" value="Divalent-metal-dependent TIM barrel enzymes"/>
    <property type="match status" value="1"/>
</dbReference>